<dbReference type="PANTHER" id="PTHR43918">
    <property type="entry name" value="ACETYLCHOLINESTERASE"/>
    <property type="match status" value="1"/>
</dbReference>
<dbReference type="OrthoDB" id="408631at2759"/>
<dbReference type="InterPro" id="IPR050654">
    <property type="entry name" value="AChE-related_enzymes"/>
</dbReference>
<keyword evidence="2 3" id="KW-0378">Hydrolase</keyword>
<name>A0A5N6V414_ASPTM</name>
<dbReference type="Pfam" id="PF00135">
    <property type="entry name" value="COesterase"/>
    <property type="match status" value="1"/>
</dbReference>
<dbReference type="GO" id="GO:0052689">
    <property type="term" value="F:carboxylic ester hydrolase activity"/>
    <property type="evidence" value="ECO:0007669"/>
    <property type="project" value="TreeGrafter"/>
</dbReference>
<evidence type="ECO:0000256" key="3">
    <source>
        <dbReference type="RuleBase" id="RU361235"/>
    </source>
</evidence>
<dbReference type="PANTHER" id="PTHR43918:SF4">
    <property type="entry name" value="CARBOXYLIC ESTER HYDROLASE"/>
    <property type="match status" value="1"/>
</dbReference>
<proteinExistence type="inferred from homology"/>
<dbReference type="PROSITE" id="PS00941">
    <property type="entry name" value="CARBOXYLESTERASE_B_2"/>
    <property type="match status" value="1"/>
</dbReference>
<evidence type="ECO:0000256" key="2">
    <source>
        <dbReference type="ARBA" id="ARBA00022801"/>
    </source>
</evidence>
<feature type="domain" description="Carboxylesterase type B" evidence="4">
    <location>
        <begin position="23"/>
        <end position="325"/>
    </location>
</feature>
<reference evidence="5 6" key="1">
    <citation type="submission" date="2019-04" db="EMBL/GenBank/DDBJ databases">
        <title>Friends and foes A comparative genomics study of 23 Aspergillus species from section Flavi.</title>
        <authorList>
            <consortium name="DOE Joint Genome Institute"/>
            <person name="Kjaerbolling I."/>
            <person name="Vesth T."/>
            <person name="Frisvad J.C."/>
            <person name="Nybo J.L."/>
            <person name="Theobald S."/>
            <person name="Kildgaard S."/>
            <person name="Isbrandt T."/>
            <person name="Kuo A."/>
            <person name="Sato A."/>
            <person name="Lyhne E.K."/>
            <person name="Kogle M.E."/>
            <person name="Wiebenga A."/>
            <person name="Kun R.S."/>
            <person name="Lubbers R.J."/>
            <person name="Makela M.R."/>
            <person name="Barry K."/>
            <person name="Chovatia M."/>
            <person name="Clum A."/>
            <person name="Daum C."/>
            <person name="Haridas S."/>
            <person name="He G."/>
            <person name="LaButti K."/>
            <person name="Lipzen A."/>
            <person name="Mondo S."/>
            <person name="Riley R."/>
            <person name="Salamov A."/>
            <person name="Simmons B.A."/>
            <person name="Magnuson J.K."/>
            <person name="Henrissat B."/>
            <person name="Mortensen U.H."/>
            <person name="Larsen T.O."/>
            <person name="Devries R.P."/>
            <person name="Grigoriev I.V."/>
            <person name="Machida M."/>
            <person name="Baker S.E."/>
            <person name="Andersen M.R."/>
        </authorList>
    </citation>
    <scope>NUCLEOTIDE SEQUENCE [LARGE SCALE GENOMIC DNA]</scope>
    <source>
        <strain evidence="5 6">CBS 117626</strain>
    </source>
</reference>
<dbReference type="InterPro" id="IPR019826">
    <property type="entry name" value="Carboxylesterase_B_AS"/>
</dbReference>
<accession>A0A5N6V414</accession>
<keyword evidence="6" id="KW-1185">Reference proteome</keyword>
<evidence type="ECO:0000313" key="5">
    <source>
        <dbReference type="EMBL" id="KAE8165726.1"/>
    </source>
</evidence>
<evidence type="ECO:0000313" key="6">
    <source>
        <dbReference type="Proteomes" id="UP000326950"/>
    </source>
</evidence>
<dbReference type="Proteomes" id="UP000326950">
    <property type="component" value="Unassembled WGS sequence"/>
</dbReference>
<evidence type="ECO:0000256" key="1">
    <source>
        <dbReference type="ARBA" id="ARBA00005964"/>
    </source>
</evidence>
<sequence length="472" mass="52649">MHTGIGKKFLVLLYASASFALANPTVTIPSGTIVGTTLAPQNQPTVTAKANAYLGVPFAKSPPERFKPPEKPEAWTTPLKAQEYKPACIQHDPGNSEDCLYLNVYTPPDASPSNKKSVMFWIHGGNLQNGSAVMPVYSGSSLAVNEDVIVVTINYRLSIFGFSNAFKLPKGERNVGFLDQRLALDWVHHNIEYFGGEPANVTLFGESAGGYSVKQLLANPPSPLPFRAAILQSQQTLFFGEAHWSWLRALKHLNCFDLACVKRRSWEDIKDVIESEKIGFRPENDGVTSYDDIRESIETGKFANVPLMLGTNKDEGTVFVKPILDQLVTDLIFTCPTARIADYAAKRDHKIWRYRYSGVFSNITPFPHAGAWHGVEIPEVFGTYPLENEKGKATEEQVELSAYMQHVWASFAKDPSAGPGWAKVGKYPWNRVMADFGNRGSTNHKMIPSWKTDHACEVLYKLSKDLPTRFWW</sequence>
<organism evidence="5 6">
    <name type="scientific">Aspergillus tamarii</name>
    <dbReference type="NCBI Taxonomy" id="41984"/>
    <lineage>
        <taxon>Eukaryota</taxon>
        <taxon>Fungi</taxon>
        <taxon>Dikarya</taxon>
        <taxon>Ascomycota</taxon>
        <taxon>Pezizomycotina</taxon>
        <taxon>Eurotiomycetes</taxon>
        <taxon>Eurotiomycetidae</taxon>
        <taxon>Eurotiales</taxon>
        <taxon>Aspergillaceae</taxon>
        <taxon>Aspergillus</taxon>
        <taxon>Aspergillus subgen. Circumdati</taxon>
    </lineage>
</organism>
<keyword evidence="3" id="KW-0732">Signal</keyword>
<dbReference type="InterPro" id="IPR029058">
    <property type="entry name" value="AB_hydrolase_fold"/>
</dbReference>
<feature type="chain" id="PRO_5031605276" description="Carboxylic ester hydrolase" evidence="3">
    <location>
        <begin position="23"/>
        <end position="472"/>
    </location>
</feature>
<evidence type="ECO:0000259" key="4">
    <source>
        <dbReference type="Pfam" id="PF00135"/>
    </source>
</evidence>
<dbReference type="Gene3D" id="3.40.50.1820">
    <property type="entry name" value="alpha/beta hydrolase"/>
    <property type="match status" value="2"/>
</dbReference>
<dbReference type="EMBL" id="ML738598">
    <property type="protein sequence ID" value="KAE8165726.1"/>
    <property type="molecule type" value="Genomic_DNA"/>
</dbReference>
<dbReference type="EC" id="3.1.1.-" evidence="3"/>
<feature type="signal peptide" evidence="3">
    <location>
        <begin position="1"/>
        <end position="22"/>
    </location>
</feature>
<gene>
    <name evidence="5" type="ORF">BDV40DRAFT_285931</name>
</gene>
<protein>
    <recommendedName>
        <fullName evidence="3">Carboxylic ester hydrolase</fullName>
        <ecNumber evidence="3">3.1.1.-</ecNumber>
    </recommendedName>
</protein>
<dbReference type="InterPro" id="IPR002018">
    <property type="entry name" value="CarbesteraseB"/>
</dbReference>
<dbReference type="InterPro" id="IPR019819">
    <property type="entry name" value="Carboxylesterase_B_CS"/>
</dbReference>
<comment type="similarity">
    <text evidence="1 3">Belongs to the type-B carboxylesterase/lipase family.</text>
</comment>
<dbReference type="SUPFAM" id="SSF53474">
    <property type="entry name" value="alpha/beta-Hydrolases"/>
    <property type="match status" value="1"/>
</dbReference>
<dbReference type="AlphaFoldDB" id="A0A5N6V414"/>
<dbReference type="PROSITE" id="PS00122">
    <property type="entry name" value="CARBOXYLESTERASE_B_1"/>
    <property type="match status" value="1"/>
</dbReference>